<dbReference type="AlphaFoldDB" id="A0A0L8LMD3"/>
<gene>
    <name evidence="1" type="ORF">ADK37_09390</name>
</gene>
<dbReference type="STRING" id="67356.AQJ84_10485"/>
<dbReference type="PATRIC" id="fig|67356.5.peg.2030"/>
<name>A0A0L8LMD3_9ACTN</name>
<proteinExistence type="predicted"/>
<organism evidence="1 2">
    <name type="scientific">Streptomyces resistomycificus</name>
    <dbReference type="NCBI Taxonomy" id="67356"/>
    <lineage>
        <taxon>Bacteria</taxon>
        <taxon>Bacillati</taxon>
        <taxon>Actinomycetota</taxon>
        <taxon>Actinomycetes</taxon>
        <taxon>Kitasatosporales</taxon>
        <taxon>Streptomycetaceae</taxon>
        <taxon>Streptomyces</taxon>
        <taxon>Streptomyces aurantiacus group</taxon>
    </lineage>
</organism>
<sequence length="73" mass="7637">MFAVALLTAAAVSVSGVIGRAPGRGLWASRVATDGPPAEVFSDRLPTEVYEQPVEVLPHPRTGGLLVTPKRSL</sequence>
<dbReference type="eggNOG" id="COG4559">
    <property type="taxonomic scope" value="Bacteria"/>
</dbReference>
<protein>
    <submittedName>
        <fullName evidence="1">Uncharacterized protein</fullName>
    </submittedName>
</protein>
<reference evidence="2" key="1">
    <citation type="submission" date="2015-07" db="EMBL/GenBank/DDBJ databases">
        <authorList>
            <person name="Ju K.-S."/>
            <person name="Doroghazi J.R."/>
            <person name="Metcalf W.W."/>
        </authorList>
    </citation>
    <scope>NUCLEOTIDE SEQUENCE [LARGE SCALE GENOMIC DNA]</scope>
    <source>
        <strain evidence="2">NRRL 2290</strain>
    </source>
</reference>
<comment type="caution">
    <text evidence="1">The sequence shown here is derived from an EMBL/GenBank/DDBJ whole genome shotgun (WGS) entry which is preliminary data.</text>
</comment>
<dbReference type="Proteomes" id="UP000037251">
    <property type="component" value="Unassembled WGS sequence"/>
</dbReference>
<evidence type="ECO:0000313" key="2">
    <source>
        <dbReference type="Proteomes" id="UP000037251"/>
    </source>
</evidence>
<accession>A0A0L8LMD3</accession>
<keyword evidence="2" id="KW-1185">Reference proteome</keyword>
<dbReference type="EMBL" id="LGUS01000072">
    <property type="protein sequence ID" value="KOG39236.1"/>
    <property type="molecule type" value="Genomic_DNA"/>
</dbReference>
<evidence type="ECO:0000313" key="1">
    <source>
        <dbReference type="EMBL" id="KOG39236.1"/>
    </source>
</evidence>